<accession>A0A4R0Z068</accession>
<protein>
    <submittedName>
        <fullName evidence="1">Uncharacterized protein</fullName>
    </submittedName>
</protein>
<evidence type="ECO:0000313" key="1">
    <source>
        <dbReference type="EMBL" id="TCI13014.1"/>
    </source>
</evidence>
<keyword evidence="2" id="KW-1185">Reference proteome</keyword>
<dbReference type="Proteomes" id="UP000291822">
    <property type="component" value="Unassembled WGS sequence"/>
</dbReference>
<name>A0A4R0Z068_9GAMM</name>
<dbReference type="RefSeq" id="WP_131150203.1">
    <property type="nucleotide sequence ID" value="NZ_SJTG01000001.1"/>
</dbReference>
<organism evidence="1 2">
    <name type="scientific">Dyella soli</name>
    <dbReference type="NCBI Taxonomy" id="522319"/>
    <lineage>
        <taxon>Bacteria</taxon>
        <taxon>Pseudomonadati</taxon>
        <taxon>Pseudomonadota</taxon>
        <taxon>Gammaproteobacteria</taxon>
        <taxon>Lysobacterales</taxon>
        <taxon>Rhodanobacteraceae</taxon>
        <taxon>Dyella</taxon>
    </lineage>
</organism>
<gene>
    <name evidence="1" type="ORF">EZM97_06815</name>
</gene>
<dbReference type="EMBL" id="SJTG01000001">
    <property type="protein sequence ID" value="TCI13014.1"/>
    <property type="molecule type" value="Genomic_DNA"/>
</dbReference>
<evidence type="ECO:0000313" key="2">
    <source>
        <dbReference type="Proteomes" id="UP000291822"/>
    </source>
</evidence>
<reference evidence="1 2" key="1">
    <citation type="submission" date="2019-02" db="EMBL/GenBank/DDBJ databases">
        <title>Dyella amyloliquefaciens sp. nov., isolated from forest soil.</title>
        <authorList>
            <person name="Gao Z.-H."/>
            <person name="Qiu L.-H."/>
        </authorList>
    </citation>
    <scope>NUCLEOTIDE SEQUENCE [LARGE SCALE GENOMIC DNA]</scope>
    <source>
        <strain evidence="1 2">KACC 12747</strain>
    </source>
</reference>
<dbReference type="AlphaFoldDB" id="A0A4R0Z068"/>
<sequence length="219" mass="24979">MSALPKSPLTISRPRLSARSAAKFVRLPAVEQMRLLHDQKYPKQTPQVFKQPYYAPPLNGIRDFLDRGLPGLVDARAKIQSLSIKSRRDHCNRVLTQFVESGHAHRGLKPTTMLRCYASMSDLELRLSPDLCAMDGKLQRVIYFNANASEQDPEAAKMTLEIAHWVLEQNGENVAPRQLEFIDLFSGKVFSINRRRQKTIKLLEENARLIESLWSAIEP</sequence>
<comment type="caution">
    <text evidence="1">The sequence shown here is derived from an EMBL/GenBank/DDBJ whole genome shotgun (WGS) entry which is preliminary data.</text>
</comment>
<proteinExistence type="predicted"/>